<accession>A0A6I4VP00</accession>
<gene>
    <name evidence="1" type="ORF">GSM42_03415</name>
</gene>
<sequence>MYNRFNRVEKAKGFFLENERRTKMLIEDDNLENITTTEDVEVLGDNFRKIVTSKEVKIYGDNFREIIAATIKYHGRRELSHELLTKMARGSALPFGTMELRRKGRNTWTLTGSKGINQIRILKEDKRLHMEYVKGSGRNSSGSVVNVNVGGVVGVQAPHISNTTVVVNKRR</sequence>
<name>A0A6I4VP00_9BACL</name>
<reference evidence="1 2" key="1">
    <citation type="submission" date="2019-12" db="EMBL/GenBank/DDBJ databases">
        <title>Whole-genome analyses of novel actinobacteria.</title>
        <authorList>
            <person name="Sahin N."/>
            <person name="Saygin H."/>
        </authorList>
    </citation>
    <scope>NUCLEOTIDE SEQUENCE [LARGE SCALE GENOMIC DNA]</scope>
    <source>
        <strain evidence="1 2">KC615</strain>
    </source>
</reference>
<dbReference type="Proteomes" id="UP000430692">
    <property type="component" value="Unassembled WGS sequence"/>
</dbReference>
<dbReference type="RefSeq" id="WP_160800042.1">
    <property type="nucleotide sequence ID" value="NZ_WUUL01000002.1"/>
</dbReference>
<protein>
    <submittedName>
        <fullName evidence="1">Uncharacterized protein</fullName>
    </submittedName>
</protein>
<dbReference type="EMBL" id="WUUL01000002">
    <property type="protein sequence ID" value="MXQ52793.1"/>
    <property type="molecule type" value="Genomic_DNA"/>
</dbReference>
<evidence type="ECO:0000313" key="2">
    <source>
        <dbReference type="Proteomes" id="UP000430692"/>
    </source>
</evidence>
<dbReference type="AlphaFoldDB" id="A0A6I4VP00"/>
<evidence type="ECO:0000313" key="1">
    <source>
        <dbReference type="EMBL" id="MXQ52793.1"/>
    </source>
</evidence>
<organism evidence="1 2">
    <name type="scientific">Shimazuella alba</name>
    <dbReference type="NCBI Taxonomy" id="2690964"/>
    <lineage>
        <taxon>Bacteria</taxon>
        <taxon>Bacillati</taxon>
        <taxon>Bacillota</taxon>
        <taxon>Bacilli</taxon>
        <taxon>Bacillales</taxon>
        <taxon>Thermoactinomycetaceae</taxon>
        <taxon>Shimazuella</taxon>
    </lineage>
</organism>
<comment type="caution">
    <text evidence="1">The sequence shown here is derived from an EMBL/GenBank/DDBJ whole genome shotgun (WGS) entry which is preliminary data.</text>
</comment>
<keyword evidence="2" id="KW-1185">Reference proteome</keyword>
<proteinExistence type="predicted"/>